<dbReference type="InterPro" id="IPR013087">
    <property type="entry name" value="Znf_C2H2_type"/>
</dbReference>
<dbReference type="Pfam" id="PF04182">
    <property type="entry name" value="B-block_TFIIIC"/>
    <property type="match status" value="1"/>
</dbReference>
<feature type="region of interest" description="Disordered" evidence="7">
    <location>
        <begin position="748"/>
        <end position="790"/>
    </location>
</feature>
<evidence type="ECO:0000256" key="2">
    <source>
        <dbReference type="ARBA" id="ARBA00022553"/>
    </source>
</evidence>
<keyword evidence="2" id="KW-0597">Phosphoprotein</keyword>
<evidence type="ECO:0000256" key="3">
    <source>
        <dbReference type="ARBA" id="ARBA00023125"/>
    </source>
</evidence>
<protein>
    <recommendedName>
        <fullName evidence="8">C2H2-type domain-containing protein</fullName>
    </recommendedName>
</protein>
<evidence type="ECO:0000256" key="6">
    <source>
        <dbReference type="PROSITE-ProRule" id="PRU00042"/>
    </source>
</evidence>
<keyword evidence="5" id="KW-0539">Nucleus</keyword>
<comment type="caution">
    <text evidence="9">The sequence shown here is derived from an EMBL/GenBank/DDBJ whole genome shotgun (WGS) entry which is preliminary data.</text>
</comment>
<keyword evidence="6" id="KW-0862">Zinc</keyword>
<keyword evidence="4" id="KW-0804">Transcription</keyword>
<dbReference type="Pfam" id="PF20222">
    <property type="entry name" value="DUF6581"/>
    <property type="match status" value="1"/>
</dbReference>
<feature type="region of interest" description="Disordered" evidence="7">
    <location>
        <begin position="1435"/>
        <end position="1462"/>
    </location>
</feature>
<feature type="region of interest" description="Disordered" evidence="7">
    <location>
        <begin position="855"/>
        <end position="921"/>
    </location>
</feature>
<dbReference type="InterPro" id="IPR046488">
    <property type="entry name" value="Sfc3/Tfc3_C"/>
</dbReference>
<dbReference type="PANTHER" id="PTHR15180:SF1">
    <property type="entry name" value="GENERAL TRANSCRIPTION FACTOR 3C POLYPEPTIDE 1"/>
    <property type="match status" value="1"/>
</dbReference>
<feature type="compositionally biased region" description="Low complexity" evidence="7">
    <location>
        <begin position="369"/>
        <end position="384"/>
    </location>
</feature>
<dbReference type="PROSITE" id="PS50157">
    <property type="entry name" value="ZINC_FINGER_C2H2_2"/>
    <property type="match status" value="1"/>
</dbReference>
<keyword evidence="6" id="KW-0863">Zinc-finger</keyword>
<reference evidence="9 10" key="1">
    <citation type="submission" date="2024-02" db="EMBL/GenBank/DDBJ databases">
        <title>First draft genome assembly of two strains of Seiridium cardinale.</title>
        <authorList>
            <person name="Emiliani G."/>
            <person name="Scali E."/>
        </authorList>
    </citation>
    <scope>NUCLEOTIDE SEQUENCE [LARGE SCALE GENOMIC DNA]</scope>
    <source>
        <strain evidence="9 10">BM-138-000479</strain>
    </source>
</reference>
<feature type="compositionally biased region" description="Basic and acidic residues" evidence="7">
    <location>
        <begin position="577"/>
        <end position="586"/>
    </location>
</feature>
<proteinExistence type="predicted"/>
<evidence type="ECO:0000313" key="9">
    <source>
        <dbReference type="EMBL" id="KAK9769109.1"/>
    </source>
</evidence>
<keyword evidence="6" id="KW-0479">Metal-binding</keyword>
<feature type="compositionally biased region" description="Polar residues" evidence="7">
    <location>
        <begin position="1198"/>
        <end position="1216"/>
    </location>
</feature>
<feature type="region of interest" description="Disordered" evidence="7">
    <location>
        <begin position="577"/>
        <end position="614"/>
    </location>
</feature>
<evidence type="ECO:0000256" key="5">
    <source>
        <dbReference type="ARBA" id="ARBA00023242"/>
    </source>
</evidence>
<dbReference type="InterPro" id="IPR044210">
    <property type="entry name" value="Tfc3-like"/>
</dbReference>
<accession>A0ABR2X5T0</accession>
<sequence>MEQGLDELIEWLLNKIAFSGLEGLSAKEFVEAVKSFYRQQGDTADSPVDPEPALVEDQEAEAGDIAHASVVWQWVVRRKDVIIKPESLGGLPFEELVSPLQGSSRTSTAPASGRASTKTDPSPVTSRDEARLLLSEERQWKVIAGHGPDYKRIPLFEWRALVAIASVGDAGILQGDLTRLTGQDKRSLPTRTDSLARKGYIIKQQTTLRGCRTSKLWLAQFANNAKADVDRQGLPLEALNITAEEITRSWDPVPFSHYFNTTQIDYYAISQAFLAIVKAYQAMRYCDIRTKMDVNSRVPQMRALAKTSRWWSRVGVVRFEPMQSGKGGKLFKDCVKFVRDPTNDEWTKYRSMPKANLKIPSSRLRSKNKSAAATAKSAAVQQQESGKKSQSKKPTSRKLPSPSLIQLSAWNPYKPLTSTFFDIIKRGGSQGSSNTELGMFNLGWPYRKYISTLTTLISLPRSLPPHQQAFAVHSDFTRLGKTMTYKFYAHGAMDSHSQDRASSGPRANADGHEIAETRADDYNFPDLDPGQFLKPGSRVKGYLPLLGHRAAQRVGLKRSQHSRDGPSLVEVKRAKVDSPVRGEPDTVGKNQTEPSRPGIYYGLRNSLDPLKSKGRPRRSIVMKFVSSALRDPDFFSRPRPRSNSSITPLPVAEPVDGRNADVMRPEVDIEATQVDSPNQARRVTRHGRGSSSKPFKCEKCGSGYRNINGLEYHQTKSQSACNPDWAPLPPKPAIALSTPTRQIRYATETSEETFRPSPPKSPAISRPTLPSRRPKLAVSELPPPAVENKPRVRGVTNHAVRLNNVLELPSTVLNRNVPSHEASNKGVLEKQSINPTDVRNTELWDKKRLSSLNEAVNNQSAGSKILDSRGLKPTAAASRSSNGMTPLPGTGPSSDETLLQLSRPTSPSDQNTGAWRAPSGHKPQAVGLLEASGSGIAMQNSLNGPVRQTQKLYGRQKASSVRKELASDLILRLLDQNGQVLPGDVSLYSLVASRWSQDVDDASVTVPEWKAFQTILKGMERDRLVSVHHYGMIYNGALKPISVIHKGHYGNASSPMPENIAQKMTEVKNKYEELYPKPYIPSCFSLSGREAEICSDLAKKYRAIEAPESNNNNSGSSSVAREIPTLGYEMPPDRLVNTNTQSAKRDRPESDDPDEPQNSTRRKKRKQNTKSGKTDHIRPQTNKRVSRSKVLNEKPNQRVKSNVRTARQDGTNNNARSDIEVAPPGVTQALEASSSIHFVAPTTVATFERTSAITDELSEEEEGDDDVSQTEISVDLEALEEAGGDSIFAPVHYIWAFGDGVWPGKFPRAFFMNRPGGSFSAVGRYPDSSWFLRQNLPQNVTEMIEAAPLRRGSARQDTSRLGKFGSDVAAIEAWERSPEGTYLQNLGNIVPEHIFISLSVEPDHTNVESIATEWPHDAQYTPDNMPDEIILAESEDDESTPPKTAFVTEGPKRGGRKPKDGTMGRLRRFVKRSEGNWKHRTLFPIMKRETGRWNKERALGANIGRERETELVVAIVIIRKLLGGIDRITDWGLFLRLYPEWSVAGIRKFWIRVTKERANYIEALSKKFQGAFLEAYEKGELAPLNYDDLESYDWRTLISWAVKLEIHNGVELPTTREQFDKQFVLVDPKRDDEDWRESWFHFQTSTYDRLDAASSLQLSLPVIQSSATSTTITEADLQLARSWVRALCNNKTHATVGVEVRERLLQLGNRDKASLNELLERSVSQLLENKVISKLFGKGLGQVFKLNNHYEVRLKKFTHTEKYTQAVAFKSKLDDSFRNNREVAIPFNSDDGTIMAMINLQAYGRVRLEDTNFPRIPFGFEPGNYEGRKYPKRYYMFDVKVVPTEKYVYNEELPVVSQAKDIPIPTNGPLGEIPIWCDFFGNLDKTRWVQYLCLVAFAFSVKGPMAAASSVDLLHPVIEAFEAQLVMDWLDSMGLLEQSSSGHGSTVSEWWWLVVGNQIDIKEKGVAEE</sequence>
<keyword evidence="3" id="KW-0238">DNA-binding</keyword>
<evidence type="ECO:0000313" key="10">
    <source>
        <dbReference type="Proteomes" id="UP001465668"/>
    </source>
</evidence>
<feature type="domain" description="C2H2-type" evidence="8">
    <location>
        <begin position="695"/>
        <end position="723"/>
    </location>
</feature>
<evidence type="ECO:0000256" key="7">
    <source>
        <dbReference type="SAM" id="MobiDB-lite"/>
    </source>
</evidence>
<name>A0ABR2X5T0_9PEZI</name>
<evidence type="ECO:0000256" key="4">
    <source>
        <dbReference type="ARBA" id="ARBA00023163"/>
    </source>
</evidence>
<organism evidence="9 10">
    <name type="scientific">Seiridium cardinale</name>
    <dbReference type="NCBI Taxonomy" id="138064"/>
    <lineage>
        <taxon>Eukaryota</taxon>
        <taxon>Fungi</taxon>
        <taxon>Dikarya</taxon>
        <taxon>Ascomycota</taxon>
        <taxon>Pezizomycotina</taxon>
        <taxon>Sordariomycetes</taxon>
        <taxon>Xylariomycetidae</taxon>
        <taxon>Amphisphaeriales</taxon>
        <taxon>Sporocadaceae</taxon>
        <taxon>Seiridium</taxon>
    </lineage>
</organism>
<feature type="compositionally biased region" description="Polar residues" evidence="7">
    <location>
        <begin position="100"/>
        <end position="125"/>
    </location>
</feature>
<feature type="region of interest" description="Disordered" evidence="7">
    <location>
        <begin position="358"/>
        <end position="401"/>
    </location>
</feature>
<dbReference type="EMBL" id="JARVKM010000251">
    <property type="protein sequence ID" value="KAK9769109.1"/>
    <property type="molecule type" value="Genomic_DNA"/>
</dbReference>
<dbReference type="InterPro" id="IPR007309">
    <property type="entry name" value="TFIIIC_Bblock-bd"/>
</dbReference>
<dbReference type="Proteomes" id="UP001465668">
    <property type="component" value="Unassembled WGS sequence"/>
</dbReference>
<gene>
    <name evidence="9" type="ORF">SCAR479_02353</name>
</gene>
<feature type="region of interest" description="Disordered" evidence="7">
    <location>
        <begin position="1125"/>
        <end position="1219"/>
    </location>
</feature>
<evidence type="ECO:0000256" key="1">
    <source>
        <dbReference type="ARBA" id="ARBA00004123"/>
    </source>
</evidence>
<keyword evidence="10" id="KW-1185">Reference proteome</keyword>
<dbReference type="PANTHER" id="PTHR15180">
    <property type="entry name" value="GENERAL TRANSCRIPTION FACTOR 3C POLYPEPTIDE 1"/>
    <property type="match status" value="1"/>
</dbReference>
<evidence type="ECO:0000259" key="8">
    <source>
        <dbReference type="PROSITE" id="PS50157"/>
    </source>
</evidence>
<feature type="compositionally biased region" description="Polar residues" evidence="7">
    <location>
        <begin position="891"/>
        <end position="913"/>
    </location>
</feature>
<feature type="region of interest" description="Disordered" evidence="7">
    <location>
        <begin position="99"/>
        <end position="128"/>
    </location>
</feature>
<comment type="subcellular location">
    <subcellularLocation>
        <location evidence="1">Nucleus</location>
    </subcellularLocation>
</comment>
<feature type="region of interest" description="Disordered" evidence="7">
    <location>
        <begin position="635"/>
        <end position="656"/>
    </location>
</feature>